<dbReference type="FunFam" id="3.30.1010.10:FF:000014">
    <property type="entry name" value="Phosphatidylinositol 4-kinase STT4"/>
    <property type="match status" value="1"/>
</dbReference>
<keyword evidence="6 10" id="KW-0418">Kinase</keyword>
<evidence type="ECO:0000313" key="10">
    <source>
        <dbReference type="EMBL" id="KAF7440198.1"/>
    </source>
</evidence>
<dbReference type="GO" id="GO:0004430">
    <property type="term" value="F:1-phosphatidylinositol 4-kinase activity"/>
    <property type="evidence" value="ECO:0007669"/>
    <property type="project" value="UniProtKB-EC"/>
</dbReference>
<dbReference type="EC" id="2.7.1.67" evidence="3"/>
<protein>
    <recommendedName>
        <fullName evidence="3">1-phosphatidylinositol 4-kinase</fullName>
        <ecNumber evidence="3">2.7.1.67</ecNumber>
    </recommendedName>
</protein>
<dbReference type="GO" id="GO:0048015">
    <property type="term" value="P:phosphatidylinositol-mediated signaling"/>
    <property type="evidence" value="ECO:0007669"/>
    <property type="project" value="TreeGrafter"/>
</dbReference>
<evidence type="ECO:0000313" key="11">
    <source>
        <dbReference type="Proteomes" id="UP000623687"/>
    </source>
</evidence>
<dbReference type="InterPro" id="IPR045495">
    <property type="entry name" value="PI4K_N"/>
</dbReference>
<dbReference type="PANTHER" id="PTHR10048">
    <property type="entry name" value="PHOSPHATIDYLINOSITOL KINASE"/>
    <property type="match status" value="1"/>
</dbReference>
<keyword evidence="11" id="KW-1185">Reference proteome</keyword>
<dbReference type="FunFam" id="1.10.1070.11:FF:000012">
    <property type="entry name" value="Phosphatidylinositol 4-kinase alpha 1"/>
    <property type="match status" value="1"/>
</dbReference>
<evidence type="ECO:0000256" key="2">
    <source>
        <dbReference type="ARBA" id="ARBA00006209"/>
    </source>
</evidence>
<name>A0A8H7DXW6_PLEOS</name>
<dbReference type="FunFam" id="1.25.40.70:FF:000011">
    <property type="entry name" value="Phosphatidylinositol 4-kinase alpha"/>
    <property type="match status" value="1"/>
</dbReference>
<comment type="catalytic activity">
    <reaction evidence="1">
        <text>a 1,2-diacyl-sn-glycero-3-phospho-(1D-myo-inositol) + ATP = a 1,2-diacyl-sn-glycero-3-phospho-(1D-myo-inositol 4-phosphate) + ADP + H(+)</text>
        <dbReference type="Rhea" id="RHEA:19877"/>
        <dbReference type="ChEBI" id="CHEBI:15378"/>
        <dbReference type="ChEBI" id="CHEBI:30616"/>
        <dbReference type="ChEBI" id="CHEBI:57880"/>
        <dbReference type="ChEBI" id="CHEBI:58178"/>
        <dbReference type="ChEBI" id="CHEBI:456216"/>
        <dbReference type="EC" id="2.7.1.67"/>
    </reaction>
</comment>
<dbReference type="GeneID" id="59370383"/>
<feature type="domain" description="PIK helical" evidence="9">
    <location>
        <begin position="1388"/>
        <end position="1574"/>
    </location>
</feature>
<dbReference type="InterPro" id="IPR042236">
    <property type="entry name" value="PI3K_accessory_sf"/>
</dbReference>
<dbReference type="InterPro" id="IPR001263">
    <property type="entry name" value="PI3K_accessory_dom"/>
</dbReference>
<dbReference type="PROSITE" id="PS00916">
    <property type="entry name" value="PI3_4_KINASE_2"/>
    <property type="match status" value="1"/>
</dbReference>
<dbReference type="PROSITE" id="PS50290">
    <property type="entry name" value="PI3_4_KINASE_3"/>
    <property type="match status" value="1"/>
</dbReference>
<reference evidence="10" key="1">
    <citation type="submission" date="2019-07" db="EMBL/GenBank/DDBJ databases">
        <authorList>
            <person name="Palmer J.M."/>
        </authorList>
    </citation>
    <scope>NUCLEOTIDE SEQUENCE</scope>
    <source>
        <strain evidence="10">PC9</strain>
    </source>
</reference>
<dbReference type="GO" id="GO:0005737">
    <property type="term" value="C:cytoplasm"/>
    <property type="evidence" value="ECO:0007669"/>
    <property type="project" value="TreeGrafter"/>
</dbReference>
<keyword evidence="4" id="KW-0808">Transferase</keyword>
<dbReference type="OrthoDB" id="10264149at2759"/>
<evidence type="ECO:0000256" key="1">
    <source>
        <dbReference type="ARBA" id="ARBA00001686"/>
    </source>
</evidence>
<dbReference type="Proteomes" id="UP000623687">
    <property type="component" value="Unassembled WGS sequence"/>
</dbReference>
<dbReference type="SMART" id="SM00145">
    <property type="entry name" value="PI3Ka"/>
    <property type="match status" value="1"/>
</dbReference>
<dbReference type="Gene3D" id="1.10.1070.11">
    <property type="entry name" value="Phosphatidylinositol 3-/4-kinase, catalytic domain"/>
    <property type="match status" value="1"/>
</dbReference>
<accession>A0A8H7DXW6</accession>
<evidence type="ECO:0000259" key="8">
    <source>
        <dbReference type="PROSITE" id="PS50290"/>
    </source>
</evidence>
<evidence type="ECO:0000256" key="3">
    <source>
        <dbReference type="ARBA" id="ARBA00012169"/>
    </source>
</evidence>
<dbReference type="InterPro" id="IPR036940">
    <property type="entry name" value="PI3/4_kinase_cat_sf"/>
</dbReference>
<dbReference type="InterPro" id="IPR016024">
    <property type="entry name" value="ARM-type_fold"/>
</dbReference>
<comment type="similarity">
    <text evidence="2">Belongs to the PI3/PI4-kinase family. Type III PI4K subfamily.</text>
</comment>
<keyword evidence="7" id="KW-0067">ATP-binding</keyword>
<dbReference type="GO" id="GO:0005886">
    <property type="term" value="C:plasma membrane"/>
    <property type="evidence" value="ECO:0007669"/>
    <property type="project" value="TreeGrafter"/>
</dbReference>
<evidence type="ECO:0000259" key="9">
    <source>
        <dbReference type="PROSITE" id="PS51545"/>
    </source>
</evidence>
<dbReference type="InterPro" id="IPR015433">
    <property type="entry name" value="PI3/4_kinase"/>
</dbReference>
<dbReference type="SMART" id="SM00146">
    <property type="entry name" value="PI3Kc"/>
    <property type="match status" value="1"/>
</dbReference>
<evidence type="ECO:0000256" key="6">
    <source>
        <dbReference type="ARBA" id="ARBA00022777"/>
    </source>
</evidence>
<feature type="domain" description="PI3K/PI4K catalytic" evidence="8">
    <location>
        <begin position="1675"/>
        <end position="1943"/>
    </location>
</feature>
<dbReference type="EMBL" id="JACETU010000001">
    <property type="protein sequence ID" value="KAF7440198.1"/>
    <property type="molecule type" value="Genomic_DNA"/>
</dbReference>
<comment type="caution">
    <text evidence="10">The sequence shown here is derived from an EMBL/GenBank/DDBJ whole genome shotgun (WGS) entry which is preliminary data.</text>
</comment>
<dbReference type="SUPFAM" id="SSF48371">
    <property type="entry name" value="ARM repeat"/>
    <property type="match status" value="2"/>
</dbReference>
<gene>
    <name evidence="10" type="primary">STT4</name>
    <name evidence="10" type="ORF">PC9H_000542</name>
</gene>
<dbReference type="VEuPathDB" id="FungiDB:PC9H_000542"/>
<dbReference type="PROSITE" id="PS00915">
    <property type="entry name" value="PI3_4_KINASE_1"/>
    <property type="match status" value="1"/>
</dbReference>
<dbReference type="SUPFAM" id="SSF56112">
    <property type="entry name" value="Protein kinase-like (PK-like)"/>
    <property type="match status" value="1"/>
</dbReference>
<dbReference type="InterPro" id="IPR018936">
    <property type="entry name" value="PI3/4_kinase_CS"/>
</dbReference>
<dbReference type="RefSeq" id="XP_036636042.1">
    <property type="nucleotide sequence ID" value="XM_036770197.1"/>
</dbReference>
<dbReference type="PANTHER" id="PTHR10048:SF15">
    <property type="entry name" value="PHOSPHATIDYLINOSITOL 4-KINASE ALPHA"/>
    <property type="match status" value="1"/>
</dbReference>
<evidence type="ECO:0000256" key="5">
    <source>
        <dbReference type="ARBA" id="ARBA00022741"/>
    </source>
</evidence>
<evidence type="ECO:0000256" key="4">
    <source>
        <dbReference type="ARBA" id="ARBA00022679"/>
    </source>
</evidence>
<dbReference type="InterPro" id="IPR000403">
    <property type="entry name" value="PI3/4_kinase_cat_dom"/>
</dbReference>
<keyword evidence="5" id="KW-0547">Nucleotide-binding</keyword>
<dbReference type="Gene3D" id="3.30.1010.10">
    <property type="entry name" value="Phosphatidylinositol 3-kinase Catalytic Subunit, Chain A, domain 4"/>
    <property type="match status" value="1"/>
</dbReference>
<proteinExistence type="inferred from homology"/>
<dbReference type="InterPro" id="IPR011009">
    <property type="entry name" value="Kinase-like_dom_sf"/>
</dbReference>
<sequence length="2358" mass="265276">MDFLELKIHQRILSDIASIDQKSDEDINHAQHLIASKVRTRATRQDIEAGAEDGPKLQQESTRVYMPASRVHCNIAFGELVANFPDDYIRENIGTLIPALVEILGDVPFIDFDKCLSWDDWALPDQLVYAIVSALLTLSNSYPDYRGEVTIAICNFLAGIARGIESSSPVDILTHLAPALHGLYRAISSTPFPWSLSQWQQTTKCLNELRGPSIVDKLNHIPTGILRDEDAHSDELQFIQTFISRYISNGRPLSGFFVVCCVIEMQWTILAQALAPPRTTDLKKVSEAAAANRAWSTLMHDAALQIDVTQEDATETLRATIAYAMQCFADLLVQIEEMEAEPSMDTYAWETMSESIKLATICSVALQEFDDKLLSRLLLLLSAESPISDNLVQEAALKATTVAVQNFPEIAPRMASQLRRFVTSPLAIFEFKFASETRAPPPLAAAAKCMALCIKLAPGDDIIMSTMYSLLNYIAATSKDLAGSSTSSHILNPSLQALQESNAHSAEVGLSTLTEDEKRLVGISTISVVTRLALEFDIEEVTRLTISMLLQRIRSAEPTVEAAIAYNLVDLALAAPESSFLDIIRALSSINRSANPDDPRFSNNMVLAAQTRLANELYRRPKLYETYLTELLTLFADKGVAIQNLVTSNPHIKTEDMIEQLASLLLPINALLAHDDFEPHIDASPSLVSLFRNMWFLCVLFNLTWLERDVTAMDWQKTTLSRIAAKTPNVVLEESSDAAASDLEYNSVLRQDYVNTVVSKHRASLTKHISLRSSDVRYLSSGQIIFLLAMHDIQYMRSSVGLTSSLATYFVNDSLNSNAGLSGCMESIAEKVIRESISELSRLASEQVLPPCLAAELQTLLIFSTHRIAKARDVASKYLNRLMTAFPSLMCDPPLVFAILEVLTLLRRACENEFVDEFNPVFEYRSDRSDITLQLSDDYQVRNDILAHLHRNATTWFDFALARAPIELQSTLQKYLAVGQPSGTDSAELGATMAEKFGKAIGPIQRQLASLSNYVKLKTDRSKALASQIASKGYFAGEAAGIRLASRKGTDKLEKLPPQSAPSSEIQALKSKMANTLGEIRSKKSSLTVQDLKRLLFRCAATLISLQKCEHDLLHYLVALPFEISTPSAITSGIEVWSWVIVEKPELEVTVMMELLSAWTNSIRVEKGIFSRSINYDDPFYHSIDYSPTDKDVIDRGMAHAIRLLAPHHMVLKMLFSRLQAAKYRRPSVMYIFQTLVLRSARSCKYMSTHALARDPRFSFLLFGFETLRNSHLDLYCESVLRESLYSTAYSWFAVRSQWTYGANRVQVDSDMKILTEFLSCLHADAVRGNTSISSLSVAQAMPSPRRFAARLKDISIPLRTLVENEIFRLAVWINPANDPKRGTDPMSTPERSLAEQWPNMIRTMWQIDPALVVHLPDRFKSPLVRQEVVKMIRSSPLDVLDTPEALLFLVGERLEVGIQRDFKHLLLWAPVPPIIANALFEKRYNNEPCILQYAHRVLEQHPVDLTFFFVPQVVQALRYDDLGYVARFIFETAKISQLFCHQIIWNMNANCYKDDSAEIEDSLKPALDKMTALVVKSLSGDAREFYDKEFTFFHEVTSISGKLKPFIKKTKPEKKAKIDEEMAKINVEVGVYLPSNPDGKVVDIDKKSGRPLQSHAKAPFMATFKVQKERITIDSDPDSVLDGDGGVETRTTCEVWQQAIFKVGDDCRQDVLALQVIAMFKNIYTSIGLTLYLFPYRVTATAPGCGVIDVVPNATSRDEMGRAKVNDLLDFFIAKYGGQDTLAFQQARLKFIQSMAAYSVACYILQIKDRHNGNIMIDGEGHIVHVDFGFLFDIDECLYLIGVKFEPHSFKLNHEMVILMGGRYSQGYQLFQQLTIKAFLALRPHAEQIIGTVRLMLDTGLPSFKGEGTIKRLRERFVLQYNERQAAEWMLSVVRNAHENIRSTAYDEFQRLQNGLRKILIVSMNFDLDDLIWKAMGSLVRSLLMTASTWIYRYPNYCFTAIAFVAIMLGFNFSFNLKDDEDEAVTAKERTDARDALHALQNVVVPTSGTWPSAYGASLISVTTEKSPCRSKDPRRLQEAEPASTRELKTIKLPLFQLVQDIIAGRMELRTPADMDDFLSNTLKVYDWHVLLEVESTRLPRLVTWLAKSQYGGLKPQDIIEHRGNRTECAVSLDIAPFSEISKIFRLMDNTLQHGTQASIYFSSIAPDLAFLGPEYTICAVSFFMRQQTFARPILSKERSRYKAQAQAHGAYTHDDDPPTRAYTSTPLLLNLAKVTGLLATHAPGLHIDYIQDVSLETRLSLVHEEKQLAEDSKTRKTYVRRYNIRAYLEERFMLAWEAGLLGNGNLQRWKVRVSKR</sequence>
<dbReference type="Pfam" id="PF00613">
    <property type="entry name" value="PI3Ka"/>
    <property type="match status" value="1"/>
</dbReference>
<dbReference type="GO" id="GO:0046854">
    <property type="term" value="P:phosphatidylinositol phosphate biosynthetic process"/>
    <property type="evidence" value="ECO:0007669"/>
    <property type="project" value="InterPro"/>
</dbReference>
<dbReference type="GO" id="GO:0005524">
    <property type="term" value="F:ATP binding"/>
    <property type="evidence" value="ECO:0007669"/>
    <property type="project" value="UniProtKB-KW"/>
</dbReference>
<evidence type="ECO:0000256" key="7">
    <source>
        <dbReference type="ARBA" id="ARBA00022840"/>
    </source>
</evidence>
<dbReference type="Gene3D" id="1.25.40.70">
    <property type="entry name" value="Phosphatidylinositol 3-kinase, accessory domain (PIK)"/>
    <property type="match status" value="1"/>
</dbReference>
<organism evidence="10 11">
    <name type="scientific">Pleurotus ostreatus</name>
    <name type="common">Oyster mushroom</name>
    <name type="synonym">White-rot fungus</name>
    <dbReference type="NCBI Taxonomy" id="5322"/>
    <lineage>
        <taxon>Eukaryota</taxon>
        <taxon>Fungi</taxon>
        <taxon>Dikarya</taxon>
        <taxon>Basidiomycota</taxon>
        <taxon>Agaricomycotina</taxon>
        <taxon>Agaricomycetes</taxon>
        <taxon>Agaricomycetidae</taxon>
        <taxon>Agaricales</taxon>
        <taxon>Pleurotineae</taxon>
        <taxon>Pleurotaceae</taxon>
        <taxon>Pleurotus</taxon>
    </lineage>
</organism>
<dbReference type="PROSITE" id="PS51545">
    <property type="entry name" value="PIK_HELICAL"/>
    <property type="match status" value="1"/>
</dbReference>
<dbReference type="CDD" id="cd05167">
    <property type="entry name" value="PI4Kc_III_alpha"/>
    <property type="match status" value="1"/>
</dbReference>
<dbReference type="Pfam" id="PF00454">
    <property type="entry name" value="PI3_PI4_kinase"/>
    <property type="match status" value="1"/>
</dbReference>
<dbReference type="Pfam" id="PF19274">
    <property type="entry name" value="PI4K_N"/>
    <property type="match status" value="2"/>
</dbReference>